<gene>
    <name evidence="1" type="ORF">HNP84_009638</name>
</gene>
<organism evidence="1 2">
    <name type="scientific">Thermocatellispora tengchongensis</name>
    <dbReference type="NCBI Taxonomy" id="1073253"/>
    <lineage>
        <taxon>Bacteria</taxon>
        <taxon>Bacillati</taxon>
        <taxon>Actinomycetota</taxon>
        <taxon>Actinomycetes</taxon>
        <taxon>Streptosporangiales</taxon>
        <taxon>Streptosporangiaceae</taxon>
        <taxon>Thermocatellispora</taxon>
    </lineage>
</organism>
<dbReference type="SUPFAM" id="SSF81853">
    <property type="entry name" value="Family 10 polysaccharide lyase"/>
    <property type="match status" value="1"/>
</dbReference>
<dbReference type="InterPro" id="IPR006311">
    <property type="entry name" value="TAT_signal"/>
</dbReference>
<accession>A0A840PEM4</accession>
<dbReference type="EMBL" id="JACHGN010000034">
    <property type="protein sequence ID" value="MBB5139874.1"/>
    <property type="molecule type" value="Genomic_DNA"/>
</dbReference>
<sequence length="624" mass="68547">MFGRRRLLALAAGAAALAVLPGRRAYGAVAGGPLADLALLPEGAPDRRAFAPAEQRYAPYLKTLAPMVNDIEDVNPDTYGFMAGGWWRTPAAWYNARVQEHVYTMAWFYANARPWNPYAGDPALLAALDAALGHYLKLQHDDGSWPEYSPNEHGRAPTGFGLGYLSKTLEVLRGAGALPERQEQIRQALRKAMAWFLDLENRSVWPKPLDYANQNTSGLAGAGLALKLDPDPVLRQKLTDAIAALAREGQSPAGYFYEPRGTDMNYNFEVMLPEMAETWHATGDPVLVDMTRKFTDWLGYNLIREPDGSGYICNVAISARSQTRYYDDTRIDPDRTNLGSLFVPEVPELGAFFSAREDLAEARAAWAADPTPVAQLAKQDTSPRILAHAPFGEAMPSRKAKRKAVARLPYLKRKRFVELREDLGQQYLYVRRPGLYLGGHFGTRATSYARMGLTFLWHPEAGMVVHSLNNNNQGCWGTVLASGAFDANGNLAAEFSGFDDDVVGIRYRTPNSSVVTEVSVSRNSVRRVVTATSAATEQIPLILHPTDVVSFTDGTPVAYGANATATANGLDLRRGRSLVSIRWGAARAVNFRFGSSSYMRDGKRLLHVLRVPHEGALDVTVELA</sequence>
<dbReference type="AlphaFoldDB" id="A0A840PEM4"/>
<dbReference type="SUPFAM" id="SSF48208">
    <property type="entry name" value="Six-hairpin glycosidases"/>
    <property type="match status" value="1"/>
</dbReference>
<name>A0A840PEM4_9ACTN</name>
<dbReference type="RefSeq" id="WP_185056691.1">
    <property type="nucleotide sequence ID" value="NZ_BAABIX010000071.1"/>
</dbReference>
<evidence type="ECO:0000313" key="2">
    <source>
        <dbReference type="Proteomes" id="UP000578449"/>
    </source>
</evidence>
<dbReference type="GO" id="GO:0005975">
    <property type="term" value="P:carbohydrate metabolic process"/>
    <property type="evidence" value="ECO:0007669"/>
    <property type="project" value="InterPro"/>
</dbReference>
<dbReference type="Gene3D" id="1.50.10.20">
    <property type="match status" value="1"/>
</dbReference>
<dbReference type="Proteomes" id="UP000578449">
    <property type="component" value="Unassembled WGS sequence"/>
</dbReference>
<protein>
    <submittedName>
        <fullName evidence="1">Uncharacterized protein</fullName>
    </submittedName>
</protein>
<evidence type="ECO:0000313" key="1">
    <source>
        <dbReference type="EMBL" id="MBB5139874.1"/>
    </source>
</evidence>
<proteinExistence type="predicted"/>
<keyword evidence="2" id="KW-1185">Reference proteome</keyword>
<dbReference type="InterPro" id="IPR008928">
    <property type="entry name" value="6-hairpin_glycosidase_sf"/>
</dbReference>
<comment type="caution">
    <text evidence="1">The sequence shown here is derived from an EMBL/GenBank/DDBJ whole genome shotgun (WGS) entry which is preliminary data.</text>
</comment>
<dbReference type="PROSITE" id="PS51318">
    <property type="entry name" value="TAT"/>
    <property type="match status" value="1"/>
</dbReference>
<reference evidence="1 2" key="1">
    <citation type="submission" date="2020-08" db="EMBL/GenBank/DDBJ databases">
        <title>Genomic Encyclopedia of Type Strains, Phase IV (KMG-IV): sequencing the most valuable type-strain genomes for metagenomic binning, comparative biology and taxonomic classification.</title>
        <authorList>
            <person name="Goeker M."/>
        </authorList>
    </citation>
    <scope>NUCLEOTIDE SEQUENCE [LARGE SCALE GENOMIC DNA]</scope>
    <source>
        <strain evidence="1 2">DSM 45615</strain>
    </source>
</reference>